<name>A0A543DVM9_9PSEU</name>
<dbReference type="GO" id="GO:0006749">
    <property type="term" value="P:glutathione metabolic process"/>
    <property type="evidence" value="ECO:0007669"/>
    <property type="project" value="TreeGrafter"/>
</dbReference>
<evidence type="ECO:0000259" key="2">
    <source>
        <dbReference type="Pfam" id="PF05378"/>
    </source>
</evidence>
<dbReference type="Pfam" id="PF19278">
    <property type="entry name" value="Hydant_A_C"/>
    <property type="match status" value="1"/>
</dbReference>
<evidence type="ECO:0000259" key="3">
    <source>
        <dbReference type="Pfam" id="PF19278"/>
    </source>
</evidence>
<dbReference type="GO" id="GO:0017168">
    <property type="term" value="F:5-oxoprolinase (ATP-hydrolyzing) activity"/>
    <property type="evidence" value="ECO:0007669"/>
    <property type="project" value="TreeGrafter"/>
</dbReference>
<dbReference type="SUPFAM" id="SSF53067">
    <property type="entry name" value="Actin-like ATPase domain"/>
    <property type="match status" value="1"/>
</dbReference>
<evidence type="ECO:0000313" key="4">
    <source>
        <dbReference type="EMBL" id="TQM13374.1"/>
    </source>
</evidence>
<dbReference type="Proteomes" id="UP000315677">
    <property type="component" value="Unassembled WGS sequence"/>
</dbReference>
<sequence length="686" mass="72617">MKITGVDVGGTHTDIIAFDTASGDIAVHKVPSTPHDHSVGLVDGVSAAVAGARLDFLAHGTTIATNALLQHDGASTGLITTAGFRDVLHIARHQRPLHYSIRQQIPWQDQALIRRRHRKVVHERIDARGEVITSLDEDEVRRAAAELADQGVESVVIAFLNSYRNPEHERRAAELVREVFPAAFVTTSSGVSPQFREYERFTAAAVNGFVGPTVQRYIGRLGSRLADAGLDAELRIMRSNGGAATPRFAAEYPVTLLMSGPAAGVLAGAHVGSACGRDNLVTFDVGGTSADIGIVTGRSIMESAPRDTWIAGLPIVVPMIDVHTVGAGGGSVAHVDRGGAFRVGPRSAGAVPGPACYGQGGTEPTVTDANLVLGRLRTDRTLAGSTALRPEPAIEALRALGEPLGMTPERTAAGVLTIVNHNMANAIRTRTIQKGKDPRAFTLVAFGGAGPLHAAEVAASLGLPEVLVPRYPGITSAMGLLAGDLKYDLLRTMFLLGDDVRGTELDAVLTELTAEARTHLVTDGVAAEDMSFERYADCRYLGQGYELRVPFDDGALDEEAVHRCWKRFHELHAEEYGHAFPDSPIELINVRVIARGRLPKLPAFSVAADPDASTAVVATDPALFTVDGELRPLPTTFYERSKLGAGAVLEGPAVVLQMDSTTVVPPGAHAEVLGTGDILIHVGGER</sequence>
<proteinExistence type="predicted"/>
<dbReference type="Pfam" id="PF05378">
    <property type="entry name" value="Hydant_A_N"/>
    <property type="match status" value="1"/>
</dbReference>
<dbReference type="RefSeq" id="WP_142047080.1">
    <property type="nucleotide sequence ID" value="NZ_VFPA01000001.1"/>
</dbReference>
<comment type="caution">
    <text evidence="4">The sequence shown here is derived from an EMBL/GenBank/DDBJ whole genome shotgun (WGS) entry which is preliminary data.</text>
</comment>
<dbReference type="InterPro" id="IPR043129">
    <property type="entry name" value="ATPase_NBD"/>
</dbReference>
<evidence type="ECO:0000259" key="1">
    <source>
        <dbReference type="Pfam" id="PF01968"/>
    </source>
</evidence>
<dbReference type="GO" id="GO:0005829">
    <property type="term" value="C:cytosol"/>
    <property type="evidence" value="ECO:0007669"/>
    <property type="project" value="TreeGrafter"/>
</dbReference>
<dbReference type="AlphaFoldDB" id="A0A543DVM9"/>
<dbReference type="InterPro" id="IPR002821">
    <property type="entry name" value="Hydantoinase_A"/>
</dbReference>
<reference evidence="4 5" key="1">
    <citation type="submission" date="2019-06" db="EMBL/GenBank/DDBJ databases">
        <title>Sequencing the genomes of 1000 actinobacteria strains.</title>
        <authorList>
            <person name="Klenk H.-P."/>
        </authorList>
    </citation>
    <scope>NUCLEOTIDE SEQUENCE [LARGE SCALE GENOMIC DNA]</scope>
    <source>
        <strain evidence="4 5">DSM 45301</strain>
    </source>
</reference>
<dbReference type="PANTHER" id="PTHR11365:SF23">
    <property type="entry name" value="HYPOTHETICAL 5-OXOPROLINASE (EUROFUNG)-RELATED"/>
    <property type="match status" value="1"/>
</dbReference>
<keyword evidence="5" id="KW-1185">Reference proteome</keyword>
<feature type="domain" description="Hydantoinase A/oxoprolinase" evidence="1">
    <location>
        <begin position="200"/>
        <end position="487"/>
    </location>
</feature>
<feature type="domain" description="Hydantoinase/oxoprolinase N-terminal" evidence="2">
    <location>
        <begin position="5"/>
        <end position="179"/>
    </location>
</feature>
<organism evidence="4 5">
    <name type="scientific">Pseudonocardia kunmingensis</name>
    <dbReference type="NCBI Taxonomy" id="630975"/>
    <lineage>
        <taxon>Bacteria</taxon>
        <taxon>Bacillati</taxon>
        <taxon>Actinomycetota</taxon>
        <taxon>Actinomycetes</taxon>
        <taxon>Pseudonocardiales</taxon>
        <taxon>Pseudonocardiaceae</taxon>
        <taxon>Pseudonocardia</taxon>
    </lineage>
</organism>
<protein>
    <submittedName>
        <fullName evidence="4">N-methylhydantoinase A</fullName>
    </submittedName>
</protein>
<dbReference type="InterPro" id="IPR049517">
    <property type="entry name" value="ACX-like_C"/>
</dbReference>
<dbReference type="Pfam" id="PF01968">
    <property type="entry name" value="Hydantoinase_A"/>
    <property type="match status" value="1"/>
</dbReference>
<dbReference type="InterPro" id="IPR045079">
    <property type="entry name" value="Oxoprolinase-like"/>
</dbReference>
<accession>A0A543DVM9</accession>
<feature type="domain" description="Acetophenone carboxylase-like C-terminal" evidence="3">
    <location>
        <begin position="503"/>
        <end position="670"/>
    </location>
</feature>
<dbReference type="EMBL" id="VFPA01000001">
    <property type="protein sequence ID" value="TQM13374.1"/>
    <property type="molecule type" value="Genomic_DNA"/>
</dbReference>
<dbReference type="OrthoDB" id="9768323at2"/>
<dbReference type="PANTHER" id="PTHR11365">
    <property type="entry name" value="5-OXOPROLINASE RELATED"/>
    <property type="match status" value="1"/>
</dbReference>
<evidence type="ECO:0000313" key="5">
    <source>
        <dbReference type="Proteomes" id="UP000315677"/>
    </source>
</evidence>
<gene>
    <name evidence="4" type="ORF">FB558_0108</name>
</gene>
<dbReference type="InterPro" id="IPR008040">
    <property type="entry name" value="Hydant_A_N"/>
</dbReference>